<keyword evidence="2" id="KW-0238">DNA-binding</keyword>
<dbReference type="SMART" id="SM00342">
    <property type="entry name" value="HTH_ARAC"/>
    <property type="match status" value="1"/>
</dbReference>
<dbReference type="PROSITE" id="PS01124">
    <property type="entry name" value="HTH_ARAC_FAMILY_2"/>
    <property type="match status" value="1"/>
</dbReference>
<reference evidence="6 7" key="1">
    <citation type="submission" date="2016-03" db="EMBL/GenBank/DDBJ databases">
        <authorList>
            <consortium name="Pathogen Informatics"/>
        </authorList>
    </citation>
    <scope>NUCLEOTIDE SEQUENCE [LARGE SCALE GENOMIC DNA]</scope>
    <source>
        <strain evidence="6 7">NCTC13364</strain>
    </source>
</reference>
<evidence type="ECO:0000256" key="4">
    <source>
        <dbReference type="ARBA" id="ARBA00023163"/>
    </source>
</evidence>
<organism evidence="6 7">
    <name type="scientific">Bordetella ansorpii</name>
    <dbReference type="NCBI Taxonomy" id="288768"/>
    <lineage>
        <taxon>Bacteria</taxon>
        <taxon>Pseudomonadati</taxon>
        <taxon>Pseudomonadota</taxon>
        <taxon>Betaproteobacteria</taxon>
        <taxon>Burkholderiales</taxon>
        <taxon>Alcaligenaceae</taxon>
        <taxon>Bordetella</taxon>
    </lineage>
</organism>
<keyword evidence="4" id="KW-0804">Transcription</keyword>
<evidence type="ECO:0000313" key="7">
    <source>
        <dbReference type="Proteomes" id="UP000077037"/>
    </source>
</evidence>
<dbReference type="GO" id="GO:0003700">
    <property type="term" value="F:DNA-binding transcription factor activity"/>
    <property type="evidence" value="ECO:0007669"/>
    <property type="project" value="InterPro"/>
</dbReference>
<dbReference type="GO" id="GO:0043565">
    <property type="term" value="F:sequence-specific DNA binding"/>
    <property type="evidence" value="ECO:0007669"/>
    <property type="project" value="InterPro"/>
</dbReference>
<dbReference type="Proteomes" id="UP000077037">
    <property type="component" value="Unassembled WGS sequence"/>
</dbReference>
<dbReference type="InterPro" id="IPR009057">
    <property type="entry name" value="Homeodomain-like_sf"/>
</dbReference>
<dbReference type="PANTHER" id="PTHR43280">
    <property type="entry name" value="ARAC-FAMILY TRANSCRIPTIONAL REGULATOR"/>
    <property type="match status" value="1"/>
</dbReference>
<keyword evidence="1" id="KW-0805">Transcription regulation</keyword>
<proteinExistence type="predicted"/>
<evidence type="ECO:0000259" key="5">
    <source>
        <dbReference type="PROSITE" id="PS01124"/>
    </source>
</evidence>
<dbReference type="InterPro" id="IPR003313">
    <property type="entry name" value="AraC-bd"/>
</dbReference>
<dbReference type="InterPro" id="IPR020449">
    <property type="entry name" value="Tscrpt_reg_AraC-type_HTH"/>
</dbReference>
<dbReference type="InterPro" id="IPR037923">
    <property type="entry name" value="HTH-like"/>
</dbReference>
<feature type="domain" description="HTH araC/xylS-type" evidence="5">
    <location>
        <begin position="212"/>
        <end position="310"/>
    </location>
</feature>
<evidence type="ECO:0000256" key="2">
    <source>
        <dbReference type="ARBA" id="ARBA00023125"/>
    </source>
</evidence>
<sequence>MIAQNKPSWAHIMETQALPASASGSVAQPIPTIETTDFSGAGTFYFDLARLENCTDIPRGFLHRHNYYHLLWMTRADGTHMLDFEQFDVRDHSVFFLSPGQIHTWTSSVPPQGYVLNISTEFFARMFPREDDIAKFPFFHLTRGAQALYLTAPQHDGMLSLLKEIEHEMQARNTGRFDVVRSYLLILLTQLRRLCPVEEISAGAGDSHALTRRLGLLIEAHYLQYGAIRQYAEALCVSERQLNEAVKRTVGRTASRLVQERIALEAKRLLTNTGKGVSEIAYQLNFEDPAYFARFFRKHSGCAPGEFRRRYQHLID</sequence>
<gene>
    <name evidence="6" type="primary">btr_5</name>
    <name evidence="6" type="ORF">SAMEA1982600_05391</name>
</gene>
<dbReference type="Pfam" id="PF12833">
    <property type="entry name" value="HTH_18"/>
    <property type="match status" value="1"/>
</dbReference>
<dbReference type="PRINTS" id="PR00032">
    <property type="entry name" value="HTHARAC"/>
</dbReference>
<dbReference type="EMBL" id="FKBS01000029">
    <property type="protein sequence ID" value="SAI59836.1"/>
    <property type="molecule type" value="Genomic_DNA"/>
</dbReference>
<dbReference type="InterPro" id="IPR018060">
    <property type="entry name" value="HTH_AraC"/>
</dbReference>
<dbReference type="Pfam" id="PF02311">
    <property type="entry name" value="AraC_binding"/>
    <property type="match status" value="1"/>
</dbReference>
<name>A0A157RPP7_9BORD</name>
<evidence type="ECO:0000256" key="1">
    <source>
        <dbReference type="ARBA" id="ARBA00023015"/>
    </source>
</evidence>
<dbReference type="SUPFAM" id="SSF51215">
    <property type="entry name" value="Regulatory protein AraC"/>
    <property type="match status" value="1"/>
</dbReference>
<evidence type="ECO:0000256" key="3">
    <source>
        <dbReference type="ARBA" id="ARBA00023159"/>
    </source>
</evidence>
<dbReference type="Gene3D" id="1.10.10.60">
    <property type="entry name" value="Homeodomain-like"/>
    <property type="match status" value="1"/>
</dbReference>
<dbReference type="SUPFAM" id="SSF46689">
    <property type="entry name" value="Homeodomain-like"/>
    <property type="match status" value="1"/>
</dbReference>
<dbReference type="PANTHER" id="PTHR43280:SF32">
    <property type="entry name" value="TRANSCRIPTIONAL REGULATORY PROTEIN"/>
    <property type="match status" value="1"/>
</dbReference>
<accession>A0A157RPP7</accession>
<keyword evidence="3" id="KW-0010">Activator</keyword>
<dbReference type="AlphaFoldDB" id="A0A157RPP7"/>
<protein>
    <submittedName>
        <fullName evidence="6">Transcriptional regulator, arac family</fullName>
    </submittedName>
</protein>
<evidence type="ECO:0000313" key="6">
    <source>
        <dbReference type="EMBL" id="SAI59836.1"/>
    </source>
</evidence>